<evidence type="ECO:0000313" key="2">
    <source>
        <dbReference type="EMBL" id="MEQ6353765.1"/>
    </source>
</evidence>
<keyword evidence="3" id="KW-1185">Reference proteome</keyword>
<accession>A0ABV1MMM5</accession>
<evidence type="ECO:0000313" key="3">
    <source>
        <dbReference type="Proteomes" id="UP001478862"/>
    </source>
</evidence>
<dbReference type="InterPro" id="IPR018060">
    <property type="entry name" value="HTH_AraC"/>
</dbReference>
<name>A0ABV1MMM5_9BACI</name>
<feature type="domain" description="HTH araC/xylS-type" evidence="1">
    <location>
        <begin position="157"/>
        <end position="256"/>
    </location>
</feature>
<protein>
    <submittedName>
        <fullName evidence="2">AraC family transcriptional regulator</fullName>
    </submittedName>
</protein>
<organism evidence="2 3">
    <name type="scientific">Lysinibacillus zambalensis</name>
    <dbReference type="NCBI Taxonomy" id="3160866"/>
    <lineage>
        <taxon>Bacteria</taxon>
        <taxon>Bacillati</taxon>
        <taxon>Bacillota</taxon>
        <taxon>Bacilli</taxon>
        <taxon>Bacillales</taxon>
        <taxon>Bacillaceae</taxon>
        <taxon>Lysinibacillus</taxon>
    </lineage>
</organism>
<proteinExistence type="predicted"/>
<sequence length="270" mass="31890">MSSYYPIQPELVQKTYSYRERTPNSELNEDILFYYEFEPIGINSDIHVIPDACQDLMFYMGKDQKVVLGNTPTTREIYSFTPKGKYFGVRLNPKQTVIQYNCALKQIIQQPFVNVELGCTLDSKFIKAVFEAGDFEQRVQICNEYFCSRKMEKSLGDEIFATCFDSIIENYGLFIPDVIQHKTGYSERYIRELFYKKTGFGPKKLSKFIRIQLLLQHFSFEETPVSIDQYGYYDPSHYYKEFKSLLVITPAEYIKEFLGWKNIKRKFLSY</sequence>
<dbReference type="EMBL" id="JBEGDG010000002">
    <property type="protein sequence ID" value="MEQ6353765.1"/>
    <property type="molecule type" value="Genomic_DNA"/>
</dbReference>
<reference evidence="2 3" key="1">
    <citation type="submission" date="2024-06" db="EMBL/GenBank/DDBJ databases">
        <title>Lysinibacillus zambalefons sp. nov., a Novel Firmicute Isolated from the Poon Bato Zambales Hyperalkaline Spring.</title>
        <authorList>
            <person name="Aja J.A."/>
            <person name="Lazaro J.E.H."/>
            <person name="Llorin L.D."/>
            <person name="Lim K.R."/>
            <person name="Teodosio J."/>
            <person name="Dalisay D.S."/>
        </authorList>
    </citation>
    <scope>NUCLEOTIDE SEQUENCE [LARGE SCALE GENOMIC DNA]</scope>
    <source>
        <strain evidence="2 3">M3</strain>
    </source>
</reference>
<evidence type="ECO:0000259" key="1">
    <source>
        <dbReference type="PROSITE" id="PS01124"/>
    </source>
</evidence>
<gene>
    <name evidence="2" type="ORF">ABNX05_03990</name>
</gene>
<dbReference type="PROSITE" id="PS01124">
    <property type="entry name" value="HTH_ARAC_FAMILY_2"/>
    <property type="match status" value="1"/>
</dbReference>
<comment type="caution">
    <text evidence="2">The sequence shown here is derived from an EMBL/GenBank/DDBJ whole genome shotgun (WGS) entry which is preliminary data.</text>
</comment>
<dbReference type="Proteomes" id="UP001478862">
    <property type="component" value="Unassembled WGS sequence"/>
</dbReference>
<dbReference type="RefSeq" id="WP_349658530.1">
    <property type="nucleotide sequence ID" value="NZ_JBEGDG010000002.1"/>
</dbReference>
<dbReference type="Gene3D" id="1.10.10.60">
    <property type="entry name" value="Homeodomain-like"/>
    <property type="match status" value="1"/>
</dbReference>